<dbReference type="InterPro" id="IPR002528">
    <property type="entry name" value="MATE_fam"/>
</dbReference>
<keyword evidence="6 10" id="KW-1133">Transmembrane helix</keyword>
<feature type="transmembrane region" description="Helical" evidence="10">
    <location>
        <begin position="203"/>
        <end position="221"/>
    </location>
</feature>
<evidence type="ECO:0000256" key="6">
    <source>
        <dbReference type="ARBA" id="ARBA00022989"/>
    </source>
</evidence>
<feature type="transmembrane region" description="Helical" evidence="10">
    <location>
        <begin position="329"/>
        <end position="349"/>
    </location>
</feature>
<feature type="transmembrane region" description="Helical" evidence="10">
    <location>
        <begin position="426"/>
        <end position="446"/>
    </location>
</feature>
<feature type="transmembrane region" description="Helical" evidence="10">
    <location>
        <begin position="242"/>
        <end position="272"/>
    </location>
</feature>
<name>R4YMX1_OLEAN</name>
<dbReference type="PATRIC" id="fig|698738.3.peg.2008"/>
<dbReference type="STRING" id="698738.OLEAN_C19390"/>
<evidence type="ECO:0000256" key="3">
    <source>
        <dbReference type="ARBA" id="ARBA00022449"/>
    </source>
</evidence>
<accession>R4YMX1</accession>
<comment type="subcellular location">
    <subcellularLocation>
        <location evidence="1">Cell inner membrane</location>
        <topology evidence="1">Multi-pass membrane protein</topology>
    </subcellularLocation>
</comment>
<feature type="transmembrane region" description="Helical" evidence="10">
    <location>
        <begin position="52"/>
        <end position="75"/>
    </location>
</feature>
<dbReference type="Proteomes" id="UP000032749">
    <property type="component" value="Chromosome"/>
</dbReference>
<evidence type="ECO:0000256" key="8">
    <source>
        <dbReference type="ARBA" id="ARBA00023136"/>
    </source>
</evidence>
<keyword evidence="3" id="KW-0050">Antiport</keyword>
<dbReference type="PANTHER" id="PTHR43298">
    <property type="entry name" value="MULTIDRUG RESISTANCE PROTEIN NORM-RELATED"/>
    <property type="match status" value="1"/>
</dbReference>
<feature type="transmembrane region" description="Helical" evidence="10">
    <location>
        <begin position="284"/>
        <end position="308"/>
    </location>
</feature>
<evidence type="ECO:0000256" key="4">
    <source>
        <dbReference type="ARBA" id="ARBA00022475"/>
    </source>
</evidence>
<dbReference type="GO" id="GO:0006811">
    <property type="term" value="P:monoatomic ion transport"/>
    <property type="evidence" value="ECO:0007669"/>
    <property type="project" value="UniProtKB-KW"/>
</dbReference>
<sequence length="455" mass="48652">MTNTKSEASVALSKQHVKQLYALTAPILITQLAQIGMATIDTIMSGHVGTEDLAAIAIGSSLWTPILLFVAGIMVAFTPQVAKLVGANQTDKVGDILGSAVMVGIAFGCLTGLLLYFFGPMLSYLLADPHSAMLMREYVEAVAWGLPAAGGFLALRFHAEALNQPGAVTRIMLAGLLLNIPANGLFVYGWLGVEPMGGAGCGYGTLLVFHFLFIAMLINCYKHRLPPHQRKLATFFTMKRESVISLIALGIPIGSAIFFEVSFFSVIALFLTPLGTEVVAGHQVAINMSSLTFMVPLSVGMAITVMVSQQLGREQADEAASISWLGMRVNISLAVLNASLIILLAPYIAQLYSSDPEVVKIGAALLVFAAIFQISDAIQIAAAGALRGYQDTIIVMIITFFSYWLCGIGLGYYLTFETAEPLGAKGFWIGIIVGLTFAAIMLSYRLHKVSKKALK</sequence>
<dbReference type="GO" id="GO:0015297">
    <property type="term" value="F:antiporter activity"/>
    <property type="evidence" value="ECO:0007669"/>
    <property type="project" value="UniProtKB-KW"/>
</dbReference>
<dbReference type="EMBL" id="FO203512">
    <property type="protein sequence ID" value="CCK76115.1"/>
    <property type="molecule type" value="Genomic_DNA"/>
</dbReference>
<gene>
    <name evidence="11" type="primary">pmpM</name>
    <name evidence="11" type="ORF">OLEAN_C19390</name>
</gene>
<dbReference type="CDD" id="cd13131">
    <property type="entry name" value="MATE_NorM_like"/>
    <property type="match status" value="1"/>
</dbReference>
<dbReference type="AlphaFoldDB" id="R4YMX1"/>
<proteinExistence type="predicted"/>
<evidence type="ECO:0000313" key="11">
    <source>
        <dbReference type="EMBL" id="CCK76115.1"/>
    </source>
</evidence>
<feature type="transmembrane region" description="Helical" evidence="10">
    <location>
        <begin position="393"/>
        <end position="414"/>
    </location>
</feature>
<dbReference type="InterPro" id="IPR048279">
    <property type="entry name" value="MdtK-like"/>
</dbReference>
<evidence type="ECO:0000256" key="1">
    <source>
        <dbReference type="ARBA" id="ARBA00004429"/>
    </source>
</evidence>
<dbReference type="InterPro" id="IPR050222">
    <property type="entry name" value="MATE_MdtK"/>
</dbReference>
<keyword evidence="7" id="KW-0406">Ion transport</keyword>
<reference evidence="11 12" key="1">
    <citation type="journal article" date="2013" name="Nat. Commun.">
        <title>Genome sequence and functional genomic analysis of the oil-degrading bacterium Oleispira antarctica.</title>
        <authorList>
            <person name="Kube M."/>
            <person name="Chernikova T.N."/>
            <person name="Al-Ramahi Y."/>
            <person name="Beloqui A."/>
            <person name="Lopez-Cortez N."/>
            <person name="Guazzaroni M.E."/>
            <person name="Heipieper H.J."/>
            <person name="Klages S."/>
            <person name="Kotsyurbenko O.R."/>
            <person name="Langer I."/>
            <person name="Nechitaylo T.Y."/>
            <person name="Lunsdorf H."/>
            <person name="Fernandez M."/>
            <person name="Juarez S."/>
            <person name="Ciordia S."/>
            <person name="Singer A."/>
            <person name="Kagan O."/>
            <person name="Egorova O."/>
            <person name="Petit P.A."/>
            <person name="Stogios P."/>
            <person name="Kim Y."/>
            <person name="Tchigvintsev A."/>
            <person name="Flick R."/>
            <person name="Denaro R."/>
            <person name="Genovese M."/>
            <person name="Albar J.P."/>
            <person name="Reva O.N."/>
            <person name="Martinez-Gomariz M."/>
            <person name="Tran H."/>
            <person name="Ferrer M."/>
            <person name="Savchenko A."/>
            <person name="Yakunin A.F."/>
            <person name="Yakimov M.M."/>
            <person name="Golyshina O.V."/>
            <person name="Reinhardt R."/>
            <person name="Golyshin P.N."/>
        </authorList>
    </citation>
    <scope>NUCLEOTIDE SEQUENCE [LARGE SCALE GENOMIC DNA]</scope>
</reference>
<evidence type="ECO:0000256" key="5">
    <source>
        <dbReference type="ARBA" id="ARBA00022692"/>
    </source>
</evidence>
<evidence type="ECO:0000256" key="2">
    <source>
        <dbReference type="ARBA" id="ARBA00022448"/>
    </source>
</evidence>
<keyword evidence="5 10" id="KW-0812">Transmembrane</keyword>
<feature type="transmembrane region" description="Helical" evidence="10">
    <location>
        <begin position="138"/>
        <end position="159"/>
    </location>
</feature>
<keyword evidence="12" id="KW-1185">Reference proteome</keyword>
<dbReference type="Pfam" id="PF01554">
    <property type="entry name" value="MatE"/>
    <property type="match status" value="2"/>
</dbReference>
<feature type="transmembrane region" description="Helical" evidence="10">
    <location>
        <begin position="361"/>
        <end position="386"/>
    </location>
</feature>
<keyword evidence="4" id="KW-1003">Cell membrane</keyword>
<dbReference type="HOGENOM" id="CLU_012893_6_0_6"/>
<dbReference type="GO" id="GO:0005886">
    <property type="term" value="C:plasma membrane"/>
    <property type="evidence" value="ECO:0007669"/>
    <property type="project" value="UniProtKB-SubCell"/>
</dbReference>
<dbReference type="NCBIfam" id="TIGR00797">
    <property type="entry name" value="matE"/>
    <property type="match status" value="1"/>
</dbReference>
<evidence type="ECO:0000256" key="10">
    <source>
        <dbReference type="SAM" id="Phobius"/>
    </source>
</evidence>
<feature type="transmembrane region" description="Helical" evidence="10">
    <location>
        <begin position="20"/>
        <end position="40"/>
    </location>
</feature>
<feature type="transmembrane region" description="Helical" evidence="10">
    <location>
        <begin position="96"/>
        <end position="118"/>
    </location>
</feature>
<dbReference type="GO" id="GO:0042910">
    <property type="term" value="F:xenobiotic transmembrane transporter activity"/>
    <property type="evidence" value="ECO:0007669"/>
    <property type="project" value="InterPro"/>
</dbReference>
<dbReference type="PANTHER" id="PTHR43298:SF2">
    <property type="entry name" value="FMN_FAD EXPORTER YEEO-RELATED"/>
    <property type="match status" value="1"/>
</dbReference>
<dbReference type="KEGG" id="oai:OLEAN_C19390"/>
<organism evidence="11 12">
    <name type="scientific">Oleispira antarctica RB-8</name>
    <dbReference type="NCBI Taxonomy" id="698738"/>
    <lineage>
        <taxon>Bacteria</taxon>
        <taxon>Pseudomonadati</taxon>
        <taxon>Pseudomonadota</taxon>
        <taxon>Gammaproteobacteria</taxon>
        <taxon>Oceanospirillales</taxon>
        <taxon>Oceanospirillaceae</taxon>
        <taxon>Oleispira</taxon>
    </lineage>
</organism>
<evidence type="ECO:0000256" key="7">
    <source>
        <dbReference type="ARBA" id="ARBA00023065"/>
    </source>
</evidence>
<evidence type="ECO:0000313" key="12">
    <source>
        <dbReference type="Proteomes" id="UP000032749"/>
    </source>
</evidence>
<dbReference type="PIRSF" id="PIRSF006603">
    <property type="entry name" value="DinF"/>
    <property type="match status" value="1"/>
</dbReference>
<evidence type="ECO:0000256" key="9">
    <source>
        <dbReference type="ARBA" id="ARBA00031636"/>
    </source>
</evidence>
<keyword evidence="2" id="KW-0813">Transport</keyword>
<feature type="transmembrane region" description="Helical" evidence="10">
    <location>
        <begin position="171"/>
        <end position="191"/>
    </location>
</feature>
<protein>
    <recommendedName>
        <fullName evidence="9">Multidrug-efflux transporter</fullName>
    </recommendedName>
</protein>
<keyword evidence="8 10" id="KW-0472">Membrane</keyword>
<dbReference type="OrthoDB" id="9780160at2"/>